<reference evidence="10" key="1">
    <citation type="submission" date="2020-03" db="EMBL/GenBank/DDBJ databases">
        <title>Relaxed selection underlies rapid genomic changes in the transitions from sociality to social parasitism in ants.</title>
        <authorList>
            <person name="Bi X."/>
        </authorList>
    </citation>
    <scope>NUCLEOTIDE SEQUENCE</scope>
    <source>
        <strain evidence="10">BGI-DK2014a</strain>
        <tissue evidence="10">Whole body</tissue>
    </source>
</reference>
<evidence type="ECO:0000256" key="4">
    <source>
        <dbReference type="ARBA" id="ARBA00022963"/>
    </source>
</evidence>
<organism evidence="10 11">
    <name type="scientific">Acromyrmex charruanus</name>
    <dbReference type="NCBI Taxonomy" id="2715315"/>
    <lineage>
        <taxon>Eukaryota</taxon>
        <taxon>Metazoa</taxon>
        <taxon>Ecdysozoa</taxon>
        <taxon>Arthropoda</taxon>
        <taxon>Hexapoda</taxon>
        <taxon>Insecta</taxon>
        <taxon>Pterygota</taxon>
        <taxon>Neoptera</taxon>
        <taxon>Endopterygota</taxon>
        <taxon>Hymenoptera</taxon>
        <taxon>Apocrita</taxon>
        <taxon>Aculeata</taxon>
        <taxon>Formicoidea</taxon>
        <taxon>Formicidae</taxon>
        <taxon>Myrmicinae</taxon>
        <taxon>Acromyrmex</taxon>
    </lineage>
</organism>
<dbReference type="SMART" id="SM00241">
    <property type="entry name" value="ZP"/>
    <property type="match status" value="1"/>
</dbReference>
<dbReference type="Gene3D" id="3.40.50.1820">
    <property type="entry name" value="alpha/beta hydrolase"/>
    <property type="match status" value="1"/>
</dbReference>
<dbReference type="FunFam" id="3.40.50.1820:FF:000021">
    <property type="entry name" value="Lipase"/>
    <property type="match status" value="1"/>
</dbReference>
<dbReference type="Pfam" id="PF00100">
    <property type="entry name" value="Zona_pellucida"/>
    <property type="match status" value="1"/>
</dbReference>
<accession>A0A836F8I7</accession>
<evidence type="ECO:0000256" key="6">
    <source>
        <dbReference type="ARBA" id="ARBA00023157"/>
    </source>
</evidence>
<evidence type="ECO:0000256" key="2">
    <source>
        <dbReference type="ARBA" id="ARBA00022729"/>
    </source>
</evidence>
<dbReference type="SUPFAM" id="SSF53474">
    <property type="entry name" value="alpha/beta-Hydrolases"/>
    <property type="match status" value="1"/>
</dbReference>
<dbReference type="GO" id="GO:0016787">
    <property type="term" value="F:hydrolase activity"/>
    <property type="evidence" value="ECO:0007669"/>
    <property type="project" value="UniProtKB-KW"/>
</dbReference>
<dbReference type="Gene3D" id="2.60.40.4100">
    <property type="entry name" value="Zona pellucida, ZP-C domain"/>
    <property type="match status" value="1"/>
</dbReference>
<keyword evidence="3" id="KW-0378">Hydrolase</keyword>
<gene>
    <name evidence="10" type="primary">Lip3_4</name>
    <name evidence="10" type="ORF">G6Z76_0008157</name>
</gene>
<sequence length="712" mass="79689">MQAIVIAFFLLVCGLAATVISDISQDLSLNAFMKMMQESRKRPNSTKFNSDVNLNTLQMIKKAGYPAEAHIVQTEDGYLLTLHRIPGNKKLPMLLQHGLLGSSADWVIPGKDKGFAFILADRGYDVWLGNFRGNTNSRAHVSLSPSNSKFWNFSFHELGVYDLPAMISYITDKTSQKLHTYIGHSMGTTASYVMAAERPDIAQMVQAIISLAPVAFVEHIKSPIRYFAPFVNELEIIEHFFGEDEFLPHNSVLQFLAKHGCEINYIEEICTNIIFLICGFDKEQFNYTLLPMILNHDSAGASTKTLIHFGQEIESGKFRQFDYGREKNLLIYNATEPPDYNLTNIKLPIGLFYADNDWLADSLDVKKLYNSLLPNIFDLYRVPLPKFNHLDFLWGKDAPKLVMMFTAAIVVIALSSAAICNHDFGDGAIFARNTNTNSATQATVESHPPHIHSLNVECSKTMMMIHIEFNRAFNGIIYSKGYYANPECIYVKENSGSIQYSFTVNLDSCGTQFINDFKGATGQAYLETVLVLQNEPGIQEVWDAIRRIRCFWKGNINKALMVNLSIDMLNQEIVTFSGDTATIKLDIQIGKGPFAPTVDGLVKIGETMTLVVSVKGDPGFDLQVRDCLARDEASTNMLQLTDERGCILKPKLFGAFQKTNNTGNTGASIIAYAFFQAFKFPDVMDLFIECNVELCKINCDPCPDANQVQKLI</sequence>
<comment type="caution">
    <text evidence="10">The sequence shown here is derived from an EMBL/GenBank/DDBJ whole genome shotgun (WGS) entry which is preliminary data.</text>
</comment>
<evidence type="ECO:0000313" key="10">
    <source>
        <dbReference type="EMBL" id="KAG5328465.1"/>
    </source>
</evidence>
<dbReference type="Proteomes" id="UP000669903">
    <property type="component" value="Unassembled WGS sequence"/>
</dbReference>
<evidence type="ECO:0000256" key="3">
    <source>
        <dbReference type="ARBA" id="ARBA00022801"/>
    </source>
</evidence>
<protein>
    <submittedName>
        <fullName evidence="10">LIP3 Lipase</fullName>
    </submittedName>
</protein>
<feature type="non-terminal residue" evidence="10">
    <location>
        <position position="712"/>
    </location>
</feature>
<feature type="signal peptide" evidence="8">
    <location>
        <begin position="1"/>
        <end position="16"/>
    </location>
</feature>
<dbReference type="EMBL" id="JAANIC010006562">
    <property type="protein sequence ID" value="KAG5328465.1"/>
    <property type="molecule type" value="Genomic_DNA"/>
</dbReference>
<keyword evidence="5" id="KW-0443">Lipid metabolism</keyword>
<dbReference type="InterPro" id="IPR006693">
    <property type="entry name" value="AB_hydrolase_lipase"/>
</dbReference>
<evidence type="ECO:0000256" key="5">
    <source>
        <dbReference type="ARBA" id="ARBA00023098"/>
    </source>
</evidence>
<dbReference type="InterPro" id="IPR055355">
    <property type="entry name" value="ZP-C"/>
</dbReference>
<dbReference type="InterPro" id="IPR056953">
    <property type="entry name" value="CUT_N"/>
</dbReference>
<feature type="non-terminal residue" evidence="10">
    <location>
        <position position="1"/>
    </location>
</feature>
<dbReference type="GO" id="GO:0016042">
    <property type="term" value="P:lipid catabolic process"/>
    <property type="evidence" value="ECO:0007669"/>
    <property type="project" value="UniProtKB-KW"/>
</dbReference>
<dbReference type="AlphaFoldDB" id="A0A836F8I7"/>
<proteinExistence type="inferred from homology"/>
<feature type="domain" description="ZP" evidence="9">
    <location>
        <begin position="457"/>
        <end position="709"/>
    </location>
</feature>
<comment type="similarity">
    <text evidence="1">Belongs to the AB hydrolase superfamily. Lipase family.</text>
</comment>
<dbReference type="PROSITE" id="PS51034">
    <property type="entry name" value="ZP_2"/>
    <property type="match status" value="1"/>
</dbReference>
<dbReference type="Pfam" id="PF25057">
    <property type="entry name" value="CUT_N"/>
    <property type="match status" value="1"/>
</dbReference>
<name>A0A836F8I7_9HYME</name>
<dbReference type="PANTHER" id="PTHR11005">
    <property type="entry name" value="LYSOSOMAL ACID LIPASE-RELATED"/>
    <property type="match status" value="1"/>
</dbReference>
<keyword evidence="2 8" id="KW-0732">Signal</keyword>
<evidence type="ECO:0000259" key="9">
    <source>
        <dbReference type="PROSITE" id="PS51034"/>
    </source>
</evidence>
<dbReference type="Pfam" id="PF04083">
    <property type="entry name" value="Abhydro_lipase"/>
    <property type="match status" value="1"/>
</dbReference>
<evidence type="ECO:0000313" key="11">
    <source>
        <dbReference type="Proteomes" id="UP000669903"/>
    </source>
</evidence>
<dbReference type="InterPro" id="IPR042235">
    <property type="entry name" value="ZP-C_dom"/>
</dbReference>
<keyword evidence="6" id="KW-1015">Disulfide bond</keyword>
<keyword evidence="7" id="KW-0325">Glycoprotein</keyword>
<feature type="chain" id="PRO_5032271166" evidence="8">
    <location>
        <begin position="17"/>
        <end position="712"/>
    </location>
</feature>
<dbReference type="InterPro" id="IPR029058">
    <property type="entry name" value="AB_hydrolase_fold"/>
</dbReference>
<dbReference type="InterPro" id="IPR001507">
    <property type="entry name" value="ZP_dom"/>
</dbReference>
<keyword evidence="11" id="KW-1185">Reference proteome</keyword>
<evidence type="ECO:0000256" key="7">
    <source>
        <dbReference type="ARBA" id="ARBA00023180"/>
    </source>
</evidence>
<evidence type="ECO:0000256" key="8">
    <source>
        <dbReference type="SAM" id="SignalP"/>
    </source>
</evidence>
<keyword evidence="4" id="KW-0442">Lipid degradation</keyword>
<evidence type="ECO:0000256" key="1">
    <source>
        <dbReference type="ARBA" id="ARBA00010701"/>
    </source>
</evidence>